<reference evidence="2" key="1">
    <citation type="submission" date="2015-01" db="EMBL/GenBank/DDBJ databases">
        <authorList>
            <person name="Aksoy S."/>
            <person name="Warren W."/>
            <person name="Wilson R.K."/>
        </authorList>
    </citation>
    <scope>NUCLEOTIDE SEQUENCE [LARGE SCALE GENOMIC DNA]</scope>
    <source>
        <strain evidence="2">IAEA</strain>
    </source>
</reference>
<dbReference type="AlphaFoldDB" id="A0A1B0C2U1"/>
<organism evidence="1 2">
    <name type="scientific">Glossina palpalis gambiensis</name>
    <dbReference type="NCBI Taxonomy" id="67801"/>
    <lineage>
        <taxon>Eukaryota</taxon>
        <taxon>Metazoa</taxon>
        <taxon>Ecdysozoa</taxon>
        <taxon>Arthropoda</taxon>
        <taxon>Hexapoda</taxon>
        <taxon>Insecta</taxon>
        <taxon>Pterygota</taxon>
        <taxon>Neoptera</taxon>
        <taxon>Endopterygota</taxon>
        <taxon>Diptera</taxon>
        <taxon>Brachycera</taxon>
        <taxon>Muscomorpha</taxon>
        <taxon>Hippoboscoidea</taxon>
        <taxon>Glossinidae</taxon>
        <taxon>Glossina</taxon>
    </lineage>
</organism>
<protein>
    <submittedName>
        <fullName evidence="1">Uncharacterized protein</fullName>
    </submittedName>
</protein>
<dbReference type="VEuPathDB" id="VectorBase:GPPI047626"/>
<accession>A0A1B0C2U1</accession>
<reference evidence="1" key="2">
    <citation type="submission" date="2020-05" db="UniProtKB">
        <authorList>
            <consortium name="EnsemblMetazoa"/>
        </authorList>
    </citation>
    <scope>IDENTIFICATION</scope>
    <source>
        <strain evidence="1">IAEA</strain>
    </source>
</reference>
<sequence length="62" mass="6922">MHFLVLRRIVWNFPKDSNLSLSLANGSLFFLRLALGTHALAIQNSLCTPLMLISLTTSTDFT</sequence>
<dbReference type="EMBL" id="JXJN01024696">
    <property type="status" value="NOT_ANNOTATED_CDS"/>
    <property type="molecule type" value="Genomic_DNA"/>
</dbReference>
<keyword evidence="2" id="KW-1185">Reference proteome</keyword>
<evidence type="ECO:0000313" key="2">
    <source>
        <dbReference type="Proteomes" id="UP000092460"/>
    </source>
</evidence>
<dbReference type="EnsemblMetazoa" id="GPPI047626-RA">
    <property type="protein sequence ID" value="GPPI047626-PA"/>
    <property type="gene ID" value="GPPI047626"/>
</dbReference>
<name>A0A1B0C2U1_9MUSC</name>
<proteinExistence type="predicted"/>
<evidence type="ECO:0000313" key="1">
    <source>
        <dbReference type="EnsemblMetazoa" id="GPPI047626-PA"/>
    </source>
</evidence>
<dbReference type="Proteomes" id="UP000092460">
    <property type="component" value="Unassembled WGS sequence"/>
</dbReference>